<organism evidence="2 3">
    <name type="scientific">Tritrichomonas musculus</name>
    <dbReference type="NCBI Taxonomy" id="1915356"/>
    <lineage>
        <taxon>Eukaryota</taxon>
        <taxon>Metamonada</taxon>
        <taxon>Parabasalia</taxon>
        <taxon>Tritrichomonadida</taxon>
        <taxon>Tritrichomonadidae</taxon>
        <taxon>Tritrichomonas</taxon>
    </lineage>
</organism>
<keyword evidence="3" id="KW-1185">Reference proteome</keyword>
<dbReference type="InterPro" id="IPR036397">
    <property type="entry name" value="RNaseH_sf"/>
</dbReference>
<evidence type="ECO:0000259" key="1">
    <source>
        <dbReference type="PROSITE" id="PS51294"/>
    </source>
</evidence>
<dbReference type="InterPro" id="IPR009057">
    <property type="entry name" value="Homeodomain-like_sf"/>
</dbReference>
<dbReference type="PROSITE" id="PS51294">
    <property type="entry name" value="HTH_MYB"/>
    <property type="match status" value="1"/>
</dbReference>
<dbReference type="Gene3D" id="3.30.420.10">
    <property type="entry name" value="Ribonuclease H-like superfamily/Ribonuclease H"/>
    <property type="match status" value="1"/>
</dbReference>
<sequence length="176" mass="20059">MTIKGPLNEQEKILIIQKVEVFGRRWELIGSLLNRAPSTVRTFYDSYLDHNTISPKRGRPIEICSDMINGVIGSMKSSPTQKLKEVSKDFEISETSVKSILNSNKIKFFEKTAIPPLTEAHKSARVEFSKQFVFKSYRDMPNIIFSDECQVEVDTRGGGIWRTPGELPDEAIYEKV</sequence>
<name>A0ABR2K1C8_9EUKA</name>
<evidence type="ECO:0000313" key="2">
    <source>
        <dbReference type="EMBL" id="KAK8884776.1"/>
    </source>
</evidence>
<reference evidence="2 3" key="1">
    <citation type="submission" date="2024-04" db="EMBL/GenBank/DDBJ databases">
        <title>Tritrichomonas musculus Genome.</title>
        <authorList>
            <person name="Alves-Ferreira E."/>
            <person name="Grigg M."/>
            <person name="Lorenzi H."/>
            <person name="Galac M."/>
        </authorList>
    </citation>
    <scope>NUCLEOTIDE SEQUENCE [LARGE SCALE GENOMIC DNA]</scope>
    <source>
        <strain evidence="2 3">EAF2021</strain>
    </source>
</reference>
<feature type="domain" description="HTH myb-type" evidence="1">
    <location>
        <begin position="1"/>
        <end position="52"/>
    </location>
</feature>
<comment type="caution">
    <text evidence="2">The sequence shown here is derived from an EMBL/GenBank/DDBJ whole genome shotgun (WGS) entry which is preliminary data.</text>
</comment>
<proteinExistence type="predicted"/>
<dbReference type="InterPro" id="IPR017930">
    <property type="entry name" value="Myb_dom"/>
</dbReference>
<dbReference type="SUPFAM" id="SSF46689">
    <property type="entry name" value="Homeodomain-like"/>
    <property type="match status" value="1"/>
</dbReference>
<accession>A0ABR2K1C8</accession>
<dbReference type="Proteomes" id="UP001470230">
    <property type="component" value="Unassembled WGS sequence"/>
</dbReference>
<dbReference type="EMBL" id="JAPFFF010000008">
    <property type="protein sequence ID" value="KAK8884776.1"/>
    <property type="molecule type" value="Genomic_DNA"/>
</dbReference>
<protein>
    <recommendedName>
        <fullName evidence="1">HTH myb-type domain-containing protein</fullName>
    </recommendedName>
</protein>
<gene>
    <name evidence="2" type="ORF">M9Y10_043896</name>
</gene>
<evidence type="ECO:0000313" key="3">
    <source>
        <dbReference type="Proteomes" id="UP001470230"/>
    </source>
</evidence>